<dbReference type="EMBL" id="FQUI01000003">
    <property type="protein sequence ID" value="SHE38367.1"/>
    <property type="molecule type" value="Genomic_DNA"/>
</dbReference>
<evidence type="ECO:0000256" key="6">
    <source>
        <dbReference type="ARBA" id="ARBA00022695"/>
    </source>
</evidence>
<evidence type="ECO:0000256" key="1">
    <source>
        <dbReference type="ARBA" id="ARBA00006711"/>
    </source>
</evidence>
<dbReference type="Proteomes" id="UP000184334">
    <property type="component" value="Unassembled WGS sequence"/>
</dbReference>
<dbReference type="AlphaFoldDB" id="A0A1M4T232"/>
<evidence type="ECO:0000256" key="10">
    <source>
        <dbReference type="HAMAP-Rule" id="MF_00366"/>
    </source>
</evidence>
<dbReference type="InterPro" id="IPR006110">
    <property type="entry name" value="Pol_omega/Rpo6/RPB6"/>
</dbReference>
<keyword evidence="4 10" id="KW-0240">DNA-directed RNA polymerase</keyword>
<dbReference type="EC" id="2.7.7.6" evidence="2 10"/>
<gene>
    <name evidence="10" type="primary">rpoZ</name>
    <name evidence="11" type="ORF">SAMN02745164_00338</name>
</gene>
<protein>
    <recommendedName>
        <fullName evidence="3 10">DNA-directed RNA polymerase subunit omega</fullName>
        <shortName evidence="10">RNAP omega subunit</shortName>
        <ecNumber evidence="2 10">2.7.7.6</ecNumber>
    </recommendedName>
    <alternativeName>
        <fullName evidence="10">RNA polymerase omega subunit</fullName>
    </alternativeName>
    <alternativeName>
        <fullName evidence="8 10">Transcriptase subunit omega</fullName>
    </alternativeName>
</protein>
<dbReference type="STRING" id="1122195.SAMN02745164_00338"/>
<dbReference type="GO" id="GO:0006351">
    <property type="term" value="P:DNA-templated transcription"/>
    <property type="evidence" value="ECO:0007669"/>
    <property type="project" value="UniProtKB-UniRule"/>
</dbReference>
<dbReference type="Pfam" id="PF01192">
    <property type="entry name" value="RNA_pol_Rpb6"/>
    <property type="match status" value="1"/>
</dbReference>
<dbReference type="GO" id="GO:0000428">
    <property type="term" value="C:DNA-directed RNA polymerase complex"/>
    <property type="evidence" value="ECO:0007669"/>
    <property type="project" value="UniProtKB-KW"/>
</dbReference>
<sequence length="80" mass="9334">MSMDFNYDEIMKKVGFKYVVPIMVAKRVQILKEEGFDVTAKPLVKTSDNNLVTIAFKEIEKGHVRLKNKDKLEEYKPEVK</sequence>
<keyword evidence="7 10" id="KW-0804">Transcription</keyword>
<keyword evidence="6 10" id="KW-0548">Nucleotidyltransferase</keyword>
<comment type="function">
    <text evidence="10">Promotes RNA polymerase assembly. Latches the N- and C-terminal regions of the beta' subunit thereby facilitating its interaction with the beta and alpha subunits.</text>
</comment>
<evidence type="ECO:0000256" key="3">
    <source>
        <dbReference type="ARBA" id="ARBA00013725"/>
    </source>
</evidence>
<comment type="subunit">
    <text evidence="10">The RNAP catalytic core consists of 2 alpha, 1 beta, 1 beta' and 1 omega subunit. When a sigma factor is associated with the core the holoenzyme is formed, which can initiate transcription.</text>
</comment>
<dbReference type="SUPFAM" id="SSF63562">
    <property type="entry name" value="RPB6/omega subunit-like"/>
    <property type="match status" value="1"/>
</dbReference>
<comment type="caution">
    <text evidence="11">The sequence shown here is derived from an EMBL/GenBank/DDBJ whole genome shotgun (WGS) entry which is preliminary data.</text>
</comment>
<keyword evidence="5 10" id="KW-0808">Transferase</keyword>
<evidence type="ECO:0000256" key="4">
    <source>
        <dbReference type="ARBA" id="ARBA00022478"/>
    </source>
</evidence>
<dbReference type="RefSeq" id="WP_072862780.1">
    <property type="nucleotide sequence ID" value="NZ_FQUI01000003.1"/>
</dbReference>
<evidence type="ECO:0000313" key="12">
    <source>
        <dbReference type="Proteomes" id="UP000184334"/>
    </source>
</evidence>
<reference evidence="11" key="1">
    <citation type="submission" date="2016-11" db="EMBL/GenBank/DDBJ databases">
        <authorList>
            <person name="Varghese N."/>
            <person name="Submissions S."/>
        </authorList>
    </citation>
    <scope>NUCLEOTIDE SEQUENCE [LARGE SCALE GENOMIC DNA]</scope>
    <source>
        <strain evidence="11">DSM 16785</strain>
    </source>
</reference>
<evidence type="ECO:0000256" key="9">
    <source>
        <dbReference type="ARBA" id="ARBA00048552"/>
    </source>
</evidence>
<evidence type="ECO:0000256" key="8">
    <source>
        <dbReference type="ARBA" id="ARBA00029924"/>
    </source>
</evidence>
<dbReference type="HAMAP" id="MF_00366">
    <property type="entry name" value="RNApol_bact_RpoZ"/>
    <property type="match status" value="1"/>
</dbReference>
<evidence type="ECO:0000313" key="11">
    <source>
        <dbReference type="EMBL" id="SHE38367.1"/>
    </source>
</evidence>
<dbReference type="SMART" id="SM01409">
    <property type="entry name" value="RNA_pol_Rpb6"/>
    <property type="match status" value="1"/>
</dbReference>
<proteinExistence type="inferred from homology"/>
<keyword evidence="12" id="KW-1185">Reference proteome</keyword>
<comment type="similarity">
    <text evidence="1 10">Belongs to the RNA polymerase subunit omega family.</text>
</comment>
<evidence type="ECO:0000256" key="5">
    <source>
        <dbReference type="ARBA" id="ARBA00022679"/>
    </source>
</evidence>
<organism evidence="11 12">
    <name type="scientific">Marinitoga hydrogenitolerans (strain DSM 16785 / JCM 12826 / AT1271)</name>
    <dbReference type="NCBI Taxonomy" id="1122195"/>
    <lineage>
        <taxon>Bacteria</taxon>
        <taxon>Thermotogati</taxon>
        <taxon>Thermotogota</taxon>
        <taxon>Thermotogae</taxon>
        <taxon>Petrotogales</taxon>
        <taxon>Petrotogaceae</taxon>
        <taxon>Marinitoga</taxon>
    </lineage>
</organism>
<comment type="catalytic activity">
    <reaction evidence="9 10">
        <text>RNA(n) + a ribonucleoside 5'-triphosphate = RNA(n+1) + diphosphate</text>
        <dbReference type="Rhea" id="RHEA:21248"/>
        <dbReference type="Rhea" id="RHEA-COMP:14527"/>
        <dbReference type="Rhea" id="RHEA-COMP:17342"/>
        <dbReference type="ChEBI" id="CHEBI:33019"/>
        <dbReference type="ChEBI" id="CHEBI:61557"/>
        <dbReference type="ChEBI" id="CHEBI:140395"/>
        <dbReference type="EC" id="2.7.7.6"/>
    </reaction>
</comment>
<name>A0A1M4T232_MARH1</name>
<dbReference type="GO" id="GO:0003899">
    <property type="term" value="F:DNA-directed RNA polymerase activity"/>
    <property type="evidence" value="ECO:0007669"/>
    <property type="project" value="UniProtKB-UniRule"/>
</dbReference>
<dbReference type="GO" id="GO:0003677">
    <property type="term" value="F:DNA binding"/>
    <property type="evidence" value="ECO:0007669"/>
    <property type="project" value="UniProtKB-UniRule"/>
</dbReference>
<dbReference type="Gene3D" id="3.90.940.10">
    <property type="match status" value="1"/>
</dbReference>
<evidence type="ECO:0000256" key="7">
    <source>
        <dbReference type="ARBA" id="ARBA00023163"/>
    </source>
</evidence>
<accession>A0A1M4T232</accession>
<dbReference type="OrthoDB" id="48414at2"/>
<evidence type="ECO:0000256" key="2">
    <source>
        <dbReference type="ARBA" id="ARBA00012418"/>
    </source>
</evidence>
<dbReference type="InterPro" id="IPR003716">
    <property type="entry name" value="DNA-dir_RNA_pol_omega"/>
</dbReference>
<dbReference type="InterPro" id="IPR036161">
    <property type="entry name" value="RPB6/omega-like_sf"/>
</dbReference>